<evidence type="ECO:0000259" key="1">
    <source>
        <dbReference type="PROSITE" id="PS50263"/>
    </source>
</evidence>
<dbReference type="CDD" id="cd07197">
    <property type="entry name" value="nitrilase"/>
    <property type="match status" value="1"/>
</dbReference>
<dbReference type="InterPro" id="IPR003010">
    <property type="entry name" value="C-N_Hydrolase"/>
</dbReference>
<evidence type="ECO:0000313" key="2">
    <source>
        <dbReference type="EMBL" id="SFV57281.1"/>
    </source>
</evidence>
<proteinExistence type="predicted"/>
<accession>A0A1W1BUZ2</accession>
<protein>
    <submittedName>
        <fullName evidence="2">Aliphatic amidase AmiE</fullName>
        <ecNumber evidence="2">3.5.1.4</ecNumber>
    </submittedName>
</protein>
<dbReference type="SUPFAM" id="SSF56317">
    <property type="entry name" value="Carbon-nitrogen hydrolase"/>
    <property type="match status" value="1"/>
</dbReference>
<dbReference type="InterPro" id="IPR036526">
    <property type="entry name" value="C-N_Hydrolase_sf"/>
</dbReference>
<dbReference type="EC" id="3.5.1.4" evidence="2"/>
<dbReference type="PANTHER" id="PTHR47799:SF1">
    <property type="entry name" value="OMEGA-AMIDASE YAFV"/>
    <property type="match status" value="1"/>
</dbReference>
<dbReference type="PANTHER" id="PTHR47799">
    <property type="entry name" value="OMEGA-AMIDASE YAFV"/>
    <property type="match status" value="1"/>
</dbReference>
<dbReference type="GO" id="GO:0004040">
    <property type="term" value="F:amidase activity"/>
    <property type="evidence" value="ECO:0007669"/>
    <property type="project" value="UniProtKB-EC"/>
</dbReference>
<gene>
    <name evidence="2" type="ORF">MNB_SV-3-1361</name>
</gene>
<dbReference type="EMBL" id="FPHI01000015">
    <property type="protein sequence ID" value="SFV57281.1"/>
    <property type="molecule type" value="Genomic_DNA"/>
</dbReference>
<organism evidence="2">
    <name type="scientific">hydrothermal vent metagenome</name>
    <dbReference type="NCBI Taxonomy" id="652676"/>
    <lineage>
        <taxon>unclassified sequences</taxon>
        <taxon>metagenomes</taxon>
        <taxon>ecological metagenomes</taxon>
    </lineage>
</organism>
<dbReference type="Pfam" id="PF00795">
    <property type="entry name" value="CN_hydrolase"/>
    <property type="match status" value="1"/>
</dbReference>
<dbReference type="AlphaFoldDB" id="A0A1W1BUZ2"/>
<feature type="domain" description="CN hydrolase" evidence="1">
    <location>
        <begin position="6"/>
        <end position="235"/>
    </location>
</feature>
<keyword evidence="2" id="KW-0378">Hydrolase</keyword>
<name>A0A1W1BUZ2_9ZZZZ</name>
<dbReference type="GO" id="GO:0106008">
    <property type="term" value="F:2-oxoglutaramate amidase activity"/>
    <property type="evidence" value="ECO:0007669"/>
    <property type="project" value="TreeGrafter"/>
</dbReference>
<sequence length="246" mass="28146">MSGKSKTLEAVILQLPTHLRYQENLDTLLHALKKYSQKQIVVAPEVFLTGYDYAHLKTAAKFSANALKTLKKEIDKQILVLTLILEDGDGFVNQAVVIHKHKVIHKQEKLKLFKLGDEDLYLKAGKKKKIKPFEIDGVRYAMLICFELRFKELWKQIEGAEVVFVPARWGKPRKKHLEVLSEALAVMNQSYLLLSNSSDSDMASSSAIISPTGEVIRDDEKEVIEGTIDFREIKKMRRYIAMDWGE</sequence>
<dbReference type="InterPro" id="IPR052737">
    <property type="entry name" value="Omega-amidase_YafV"/>
</dbReference>
<dbReference type="GO" id="GO:0050152">
    <property type="term" value="F:omega-amidase activity"/>
    <property type="evidence" value="ECO:0007669"/>
    <property type="project" value="TreeGrafter"/>
</dbReference>
<reference evidence="2" key="1">
    <citation type="submission" date="2016-10" db="EMBL/GenBank/DDBJ databases">
        <authorList>
            <person name="de Groot N.N."/>
        </authorList>
    </citation>
    <scope>NUCLEOTIDE SEQUENCE</scope>
</reference>
<dbReference type="Gene3D" id="3.60.110.10">
    <property type="entry name" value="Carbon-nitrogen hydrolase"/>
    <property type="match status" value="1"/>
</dbReference>
<dbReference type="PROSITE" id="PS50263">
    <property type="entry name" value="CN_HYDROLASE"/>
    <property type="match status" value="1"/>
</dbReference>